<reference evidence="3 4" key="1">
    <citation type="submission" date="2024-06" db="EMBL/GenBank/DDBJ databases">
        <title>The Natural Products Discovery Center: Release of the First 8490 Sequenced Strains for Exploring Actinobacteria Biosynthetic Diversity.</title>
        <authorList>
            <person name="Kalkreuter E."/>
            <person name="Kautsar S.A."/>
            <person name="Yang D."/>
            <person name="Bader C.D."/>
            <person name="Teijaro C.N."/>
            <person name="Fluegel L."/>
            <person name="Davis C.M."/>
            <person name="Simpson J.R."/>
            <person name="Lauterbach L."/>
            <person name="Steele A.D."/>
            <person name="Gui C."/>
            <person name="Meng S."/>
            <person name="Li G."/>
            <person name="Viehrig K."/>
            <person name="Ye F."/>
            <person name="Su P."/>
            <person name="Kiefer A.F."/>
            <person name="Nichols A."/>
            <person name="Cepeda A.J."/>
            <person name="Yan W."/>
            <person name="Fan B."/>
            <person name="Jiang Y."/>
            <person name="Adhikari A."/>
            <person name="Zheng C.-J."/>
            <person name="Schuster L."/>
            <person name="Cowan T.M."/>
            <person name="Smanski M.J."/>
            <person name="Chevrette M.G."/>
            <person name="De Carvalho L.P.S."/>
            <person name="Shen B."/>
        </authorList>
    </citation>
    <scope>NUCLEOTIDE SEQUENCE [LARGE SCALE GENOMIC DNA]</scope>
    <source>
        <strain evidence="3 4">NPDC038104</strain>
    </source>
</reference>
<dbReference type="Proteomes" id="UP001550850">
    <property type="component" value="Unassembled WGS sequence"/>
</dbReference>
<dbReference type="Pfam" id="PF17765">
    <property type="entry name" value="MLTR_LBD"/>
    <property type="match status" value="1"/>
</dbReference>
<dbReference type="PANTHER" id="PTHR35010">
    <property type="entry name" value="BLL4672 PROTEIN-RELATED"/>
    <property type="match status" value="1"/>
</dbReference>
<evidence type="ECO:0000256" key="1">
    <source>
        <dbReference type="SAM" id="MobiDB-lite"/>
    </source>
</evidence>
<feature type="region of interest" description="Disordered" evidence="1">
    <location>
        <begin position="188"/>
        <end position="229"/>
    </location>
</feature>
<organism evidence="3 4">
    <name type="scientific">Streptomyces fragilis</name>
    <dbReference type="NCBI Taxonomy" id="67301"/>
    <lineage>
        <taxon>Bacteria</taxon>
        <taxon>Bacillati</taxon>
        <taxon>Actinomycetota</taxon>
        <taxon>Actinomycetes</taxon>
        <taxon>Kitasatosporales</taxon>
        <taxon>Streptomycetaceae</taxon>
        <taxon>Streptomyces</taxon>
    </lineage>
</organism>
<dbReference type="PANTHER" id="PTHR35010:SF2">
    <property type="entry name" value="BLL4672 PROTEIN"/>
    <property type="match status" value="1"/>
</dbReference>
<sequence>MTARAGGRRPQPRPGPDEDYLRDYAALLEGVPFPSVLLDRSWDVVLANEAFTELFRAVGPHPTAMPHDNLLRFVLFHPDAGLVLADREVRWCLPALARFAFLVERFADDPVLQAVRREIAEDPLMEAAYRQGLPHWVHTVGERAAREHDGSVRPLLGPGAAGTVRECRLVVEAPTAFSELGYERMTLVLPEPGPEPEPDPVREPAAVAARRPPRGRGHLSLVHSAASDD</sequence>
<evidence type="ECO:0000259" key="2">
    <source>
        <dbReference type="Pfam" id="PF17765"/>
    </source>
</evidence>
<accession>A0ABV2YJK8</accession>
<gene>
    <name evidence="3" type="ORF">AB0E65_17110</name>
</gene>
<evidence type="ECO:0000313" key="3">
    <source>
        <dbReference type="EMBL" id="MEU3555912.1"/>
    </source>
</evidence>
<keyword evidence="4" id="KW-1185">Reference proteome</keyword>
<dbReference type="InterPro" id="IPR041413">
    <property type="entry name" value="MLTR_LBD"/>
</dbReference>
<name>A0ABV2YJK8_9ACTN</name>
<comment type="caution">
    <text evidence="3">The sequence shown here is derived from an EMBL/GenBank/DDBJ whole genome shotgun (WGS) entry which is preliminary data.</text>
</comment>
<evidence type="ECO:0000313" key="4">
    <source>
        <dbReference type="Proteomes" id="UP001550850"/>
    </source>
</evidence>
<dbReference type="RefSeq" id="WP_108953091.1">
    <property type="nucleotide sequence ID" value="NZ_BEVZ01000002.1"/>
</dbReference>
<protein>
    <recommendedName>
        <fullName evidence="2">MmyB-like transcription regulator ligand binding domain-containing protein</fullName>
    </recommendedName>
</protein>
<dbReference type="Gene3D" id="3.30.450.180">
    <property type="match status" value="1"/>
</dbReference>
<feature type="domain" description="MmyB-like transcription regulator ligand binding" evidence="2">
    <location>
        <begin position="26"/>
        <end position="123"/>
    </location>
</feature>
<proteinExistence type="predicted"/>
<dbReference type="EMBL" id="JBEZUR010000024">
    <property type="protein sequence ID" value="MEU3555912.1"/>
    <property type="molecule type" value="Genomic_DNA"/>
</dbReference>